<feature type="transmembrane region" description="Helical" evidence="1">
    <location>
        <begin position="40"/>
        <end position="62"/>
    </location>
</feature>
<sequence length="169" mass="19537">MITDNLSAELNESDGFSDDSDNIWKPIAQLLSDLIDELDLIAVCLLVASLFITICNIILIIYRIKTRKKSENIRSSFETNSWMEYRLDRSKLSKNDSFRKSLTALNSASDHRNSSPPLISHRNVMDFSSQKFSRKTNQMYRYDQTRPTKSLSSILIPEQIQKQSNNRKI</sequence>
<evidence type="ECO:0000313" key="2">
    <source>
        <dbReference type="EMBL" id="KAF7491107.1"/>
    </source>
</evidence>
<keyword evidence="1" id="KW-0812">Transmembrane</keyword>
<keyword evidence="1" id="KW-1133">Transmembrane helix</keyword>
<accession>A0A834R8N0</accession>
<evidence type="ECO:0000313" key="3">
    <source>
        <dbReference type="EnsemblMetazoa" id="KAF7491107.1"/>
    </source>
</evidence>
<dbReference type="EnsemblMetazoa" id="SSS_6438s_mrna">
    <property type="protein sequence ID" value="KAF7491107.1"/>
    <property type="gene ID" value="SSS_6438"/>
</dbReference>
<proteinExistence type="predicted"/>
<protein>
    <submittedName>
        <fullName evidence="2 3">Uncharacterized protein</fullName>
    </submittedName>
</protein>
<reference evidence="4" key="1">
    <citation type="journal article" date="2020" name="PLoS Negl. Trop. Dis.">
        <title>High-quality nuclear genome for Sarcoptes scabiei-A critical resource for a neglected parasite.</title>
        <authorList>
            <person name="Korhonen P.K."/>
            <person name="Gasser R.B."/>
            <person name="Ma G."/>
            <person name="Wang T."/>
            <person name="Stroehlein A.J."/>
            <person name="Young N.D."/>
            <person name="Ang C.S."/>
            <person name="Fernando D.D."/>
            <person name="Lu H.C."/>
            <person name="Taylor S."/>
            <person name="Reynolds S.L."/>
            <person name="Mofiz E."/>
            <person name="Najaraj S.H."/>
            <person name="Gowda H."/>
            <person name="Madugundu A."/>
            <person name="Renuse S."/>
            <person name="Holt D."/>
            <person name="Pandey A."/>
            <person name="Papenfuss A.T."/>
            <person name="Fischer K."/>
        </authorList>
    </citation>
    <scope>NUCLEOTIDE SEQUENCE [LARGE SCALE GENOMIC DNA]</scope>
</reference>
<dbReference type="Proteomes" id="UP000070412">
    <property type="component" value="Unassembled WGS sequence"/>
</dbReference>
<organism evidence="2">
    <name type="scientific">Sarcoptes scabiei</name>
    <name type="common">Itch mite</name>
    <name type="synonym">Acarus scabiei</name>
    <dbReference type="NCBI Taxonomy" id="52283"/>
    <lineage>
        <taxon>Eukaryota</taxon>
        <taxon>Metazoa</taxon>
        <taxon>Ecdysozoa</taxon>
        <taxon>Arthropoda</taxon>
        <taxon>Chelicerata</taxon>
        <taxon>Arachnida</taxon>
        <taxon>Acari</taxon>
        <taxon>Acariformes</taxon>
        <taxon>Sarcoptiformes</taxon>
        <taxon>Astigmata</taxon>
        <taxon>Psoroptidia</taxon>
        <taxon>Sarcoptoidea</taxon>
        <taxon>Sarcoptidae</taxon>
        <taxon>Sarcoptinae</taxon>
        <taxon>Sarcoptes</taxon>
    </lineage>
</organism>
<evidence type="ECO:0000256" key="1">
    <source>
        <dbReference type="SAM" id="Phobius"/>
    </source>
</evidence>
<keyword evidence="1" id="KW-0472">Membrane</keyword>
<reference evidence="3" key="3">
    <citation type="submission" date="2022-06" db="UniProtKB">
        <authorList>
            <consortium name="EnsemblMetazoa"/>
        </authorList>
    </citation>
    <scope>IDENTIFICATION</scope>
</reference>
<dbReference type="EMBL" id="WVUK01000061">
    <property type="protein sequence ID" value="KAF7491107.1"/>
    <property type="molecule type" value="Genomic_DNA"/>
</dbReference>
<dbReference type="AlphaFoldDB" id="A0A834R8N0"/>
<gene>
    <name evidence="2" type="ORF">SSS_6438</name>
</gene>
<keyword evidence="4" id="KW-1185">Reference proteome</keyword>
<name>A0A834R8N0_SARSC</name>
<reference evidence="2" key="2">
    <citation type="submission" date="2020-01" db="EMBL/GenBank/DDBJ databases">
        <authorList>
            <person name="Korhonen P.K.K."/>
            <person name="Guangxu M.G."/>
            <person name="Wang T.W."/>
            <person name="Stroehlein A.J.S."/>
            <person name="Young N.D."/>
            <person name="Ang C.-S.A."/>
            <person name="Fernando D.W.F."/>
            <person name="Lu H.L."/>
            <person name="Taylor S.T."/>
            <person name="Ehtesham M.E.M."/>
            <person name="Najaraj S.H.N."/>
            <person name="Harsha G.H.G."/>
            <person name="Madugundu A.M."/>
            <person name="Renuse S.R."/>
            <person name="Holt D.H."/>
            <person name="Pandey A.P."/>
            <person name="Papenfuss A.P."/>
            <person name="Gasser R.B.G."/>
            <person name="Fischer K.F."/>
        </authorList>
    </citation>
    <scope>NUCLEOTIDE SEQUENCE</scope>
    <source>
        <strain evidence="2">SSS_KF_BRIS2020</strain>
    </source>
</reference>
<evidence type="ECO:0000313" key="4">
    <source>
        <dbReference type="Proteomes" id="UP000070412"/>
    </source>
</evidence>